<evidence type="ECO:0000313" key="2">
    <source>
        <dbReference type="Proteomes" id="UP001060215"/>
    </source>
</evidence>
<comment type="caution">
    <text evidence="1">The sequence shown here is derived from an EMBL/GenBank/DDBJ whole genome shotgun (WGS) entry which is preliminary data.</text>
</comment>
<organism evidence="1 2">
    <name type="scientific">Camellia lanceoleosa</name>
    <dbReference type="NCBI Taxonomy" id="1840588"/>
    <lineage>
        <taxon>Eukaryota</taxon>
        <taxon>Viridiplantae</taxon>
        <taxon>Streptophyta</taxon>
        <taxon>Embryophyta</taxon>
        <taxon>Tracheophyta</taxon>
        <taxon>Spermatophyta</taxon>
        <taxon>Magnoliopsida</taxon>
        <taxon>eudicotyledons</taxon>
        <taxon>Gunneridae</taxon>
        <taxon>Pentapetalae</taxon>
        <taxon>asterids</taxon>
        <taxon>Ericales</taxon>
        <taxon>Theaceae</taxon>
        <taxon>Camellia</taxon>
    </lineage>
</organism>
<protein>
    <submittedName>
        <fullName evidence="1">Uncharacterized protein</fullName>
    </submittedName>
</protein>
<dbReference type="Proteomes" id="UP001060215">
    <property type="component" value="Chromosome 12"/>
</dbReference>
<gene>
    <name evidence="1" type="ORF">LOK49_LG11G02397</name>
</gene>
<evidence type="ECO:0000313" key="1">
    <source>
        <dbReference type="EMBL" id="KAI7994089.1"/>
    </source>
</evidence>
<reference evidence="1 2" key="1">
    <citation type="journal article" date="2022" name="Plant J.">
        <title>Chromosome-level genome of Camellia lanceoleosa provides a valuable resource for understanding genome evolution and self-incompatibility.</title>
        <authorList>
            <person name="Gong W."/>
            <person name="Xiao S."/>
            <person name="Wang L."/>
            <person name="Liao Z."/>
            <person name="Chang Y."/>
            <person name="Mo W."/>
            <person name="Hu G."/>
            <person name="Li W."/>
            <person name="Zhao G."/>
            <person name="Zhu H."/>
            <person name="Hu X."/>
            <person name="Ji K."/>
            <person name="Xiang X."/>
            <person name="Song Q."/>
            <person name="Yuan D."/>
            <person name="Jin S."/>
            <person name="Zhang L."/>
        </authorList>
    </citation>
    <scope>NUCLEOTIDE SEQUENCE [LARGE SCALE GENOMIC DNA]</scope>
    <source>
        <strain evidence="1">SQ_2022a</strain>
    </source>
</reference>
<sequence length="123" mass="12429">MRLQHGFTGGVPIVTLINRGSKLRHTPSFRASMGQVPVEGLGVGVGGGGGGGHRGGGLVVGGGGGGGGGGGAHCALAKAKKRRLSKKNKASDALLLLEPISLKPLRKKITKLSRLLMVEISNF</sequence>
<name>A0ACC0FZG9_9ERIC</name>
<keyword evidence="2" id="KW-1185">Reference proteome</keyword>
<dbReference type="EMBL" id="CM045769">
    <property type="protein sequence ID" value="KAI7994089.1"/>
    <property type="molecule type" value="Genomic_DNA"/>
</dbReference>
<proteinExistence type="predicted"/>
<accession>A0ACC0FZG9</accession>